<accession>A0A1F7WZY7</accession>
<reference evidence="1 2" key="1">
    <citation type="journal article" date="2016" name="Nat. Commun.">
        <title>Thousands of microbial genomes shed light on interconnected biogeochemical processes in an aquifer system.</title>
        <authorList>
            <person name="Anantharaman K."/>
            <person name="Brown C.T."/>
            <person name="Hug L.A."/>
            <person name="Sharon I."/>
            <person name="Castelle C.J."/>
            <person name="Probst A.J."/>
            <person name="Thomas B.C."/>
            <person name="Singh A."/>
            <person name="Wilkins M.J."/>
            <person name="Karaoz U."/>
            <person name="Brodie E.L."/>
            <person name="Williams K.H."/>
            <person name="Hubbard S.S."/>
            <person name="Banfield J.F."/>
        </authorList>
    </citation>
    <scope>NUCLEOTIDE SEQUENCE [LARGE SCALE GENOMIC DNA]</scope>
</reference>
<dbReference type="AlphaFoldDB" id="A0A1F7WZY7"/>
<dbReference type="SUPFAM" id="SSF53474">
    <property type="entry name" value="alpha/beta-Hydrolases"/>
    <property type="match status" value="1"/>
</dbReference>
<evidence type="ECO:0000313" key="2">
    <source>
        <dbReference type="Proteomes" id="UP000176939"/>
    </source>
</evidence>
<organism evidence="1 2">
    <name type="scientific">Candidatus Woesebacteria bacterium RBG_13_36_22</name>
    <dbReference type="NCBI Taxonomy" id="1802478"/>
    <lineage>
        <taxon>Bacteria</taxon>
        <taxon>Candidatus Woeseibacteriota</taxon>
    </lineage>
</organism>
<proteinExistence type="predicted"/>
<comment type="caution">
    <text evidence="1">The sequence shown here is derived from an EMBL/GenBank/DDBJ whole genome shotgun (WGS) entry which is preliminary data.</text>
</comment>
<dbReference type="EMBL" id="MGFQ01000051">
    <property type="protein sequence ID" value="OGM08311.1"/>
    <property type="molecule type" value="Genomic_DNA"/>
</dbReference>
<name>A0A1F7WZY7_9BACT</name>
<evidence type="ECO:0000313" key="1">
    <source>
        <dbReference type="EMBL" id="OGM08311.1"/>
    </source>
</evidence>
<dbReference type="Proteomes" id="UP000176939">
    <property type="component" value="Unassembled WGS sequence"/>
</dbReference>
<protein>
    <recommendedName>
        <fullName evidence="3">Alpha/beta hydrolase</fullName>
    </recommendedName>
</protein>
<sequence>MNNIIILPGYSPHNKDWAIDVRDNLKEKIKETILVHEWSHWNKGSFSLKKELDRIIIEIGKDKTDIIAKSVGVAVAMDLIPKVASQVGKVVFCGIASVEGRDREESLKNVLQVIPVKNILCIQNENDRFVIYKDAERFYHSINPDIKVISKPRSDHEYPFFEDFKEFLFAK</sequence>
<dbReference type="InterPro" id="IPR029058">
    <property type="entry name" value="AB_hydrolase_fold"/>
</dbReference>
<gene>
    <name evidence="1" type="ORF">A2Z67_01420</name>
</gene>
<evidence type="ECO:0008006" key="3">
    <source>
        <dbReference type="Google" id="ProtNLM"/>
    </source>
</evidence>
<dbReference type="Gene3D" id="3.40.50.1820">
    <property type="entry name" value="alpha/beta hydrolase"/>
    <property type="match status" value="1"/>
</dbReference>